<dbReference type="GO" id="GO:0046168">
    <property type="term" value="P:glycerol-3-phosphate catabolic process"/>
    <property type="evidence" value="ECO:0007669"/>
    <property type="project" value="TreeGrafter"/>
</dbReference>
<evidence type="ECO:0000256" key="2">
    <source>
        <dbReference type="ARBA" id="ARBA00007330"/>
    </source>
</evidence>
<evidence type="ECO:0000313" key="9">
    <source>
        <dbReference type="Proteomes" id="UP000306544"/>
    </source>
</evidence>
<comment type="caution">
    <text evidence="8">The sequence shown here is derived from an EMBL/GenBank/DDBJ whole genome shotgun (WGS) entry which is preliminary data.</text>
</comment>
<dbReference type="Proteomes" id="UP000306544">
    <property type="component" value="Unassembled WGS sequence"/>
</dbReference>
<sequence>MKPKSLNAAARQDALHRLRATSEPGAEPLDVLVIGGGVVGASAAFDAAGRGLNTGLVEARDFAEGTSSRSSQLIHGGLRYLQMLDFKLVAEALRERDLLLRRLAPHLVRPLPFIFPFTTPVKDRAFIGSGVTLYDTLASGSSRLRGHKGRAVPFHRHLGRAGLRKRFAGLDGEKYHGALEYYDAQVDDARLVLTLARSAHSLGAAVASRTEVISYLRDDAGSAPEAEQRVTGVRIRDRLTGDESDVYAKEIILAAGVWSGEAQQSARTTSGLRVLASKGIHITVPRERIAAEGTVGVITQTEKSVLFLIPLRDVWSIGTTDTAWREAVDSPAATGSDIDYVLEHANAVLGENLTREDVLATWAGLRPLVQPVETDESASAKVSREHTVIQLAPGLTGVAGGKLTTFRVMAEDVVNFAIEGTFQDRASITEALPLLGGQGYGEWAGRAEELAQRYGWDAERTDRLLNRYGSLLGELIALIDEQPDLAEPLRGAPSYLRAEVAYAVSAEGALHLDDIMARRTRMNHQFSDRGLSAVPEILEIAAPRLGWSRERAAAEQAAYTAHVDAVQQAEQVTDDAVAAKLIAAHPAVP</sequence>
<dbReference type="PANTHER" id="PTHR11985:SF31">
    <property type="entry name" value="GLYCEROL-3-PHOSPHATE DEHYDROGENASE 2"/>
    <property type="match status" value="1"/>
</dbReference>
<dbReference type="Pfam" id="PF01266">
    <property type="entry name" value="DAO"/>
    <property type="match status" value="1"/>
</dbReference>
<keyword evidence="3" id="KW-0285">Flavoprotein</keyword>
<keyword evidence="9" id="KW-1185">Reference proteome</keyword>
<keyword evidence="5" id="KW-0560">Oxidoreductase</keyword>
<dbReference type="Gene3D" id="1.10.8.870">
    <property type="entry name" value="Alpha-glycerophosphate oxidase, cap domain"/>
    <property type="match status" value="1"/>
</dbReference>
<reference evidence="8 9" key="1">
    <citation type="submission" date="2019-05" db="EMBL/GenBank/DDBJ databases">
        <title>Nesterenkonia sp. GY239, isolated from the Southern Atlantic Ocean.</title>
        <authorList>
            <person name="Zhang G."/>
        </authorList>
    </citation>
    <scope>NUCLEOTIDE SEQUENCE [LARGE SCALE GENOMIC DNA]</scope>
    <source>
        <strain evidence="8 9">GY239</strain>
    </source>
</reference>
<accession>A0A5R9AKU5</accession>
<dbReference type="InterPro" id="IPR038299">
    <property type="entry name" value="DAO_C_sf"/>
</dbReference>
<evidence type="ECO:0000256" key="1">
    <source>
        <dbReference type="ARBA" id="ARBA00001974"/>
    </source>
</evidence>
<protein>
    <submittedName>
        <fullName evidence="8">Glycerol-3-phosphate dehydrogenase/oxidase</fullName>
    </submittedName>
</protein>
<dbReference type="PRINTS" id="PR01001">
    <property type="entry name" value="FADG3PDH"/>
</dbReference>
<evidence type="ECO:0000259" key="7">
    <source>
        <dbReference type="Pfam" id="PF16901"/>
    </source>
</evidence>
<dbReference type="EMBL" id="VAWA01000002">
    <property type="protein sequence ID" value="TLP79432.1"/>
    <property type="molecule type" value="Genomic_DNA"/>
</dbReference>
<organism evidence="8 9">
    <name type="scientific">Nesterenkonia sphaerica</name>
    <dbReference type="NCBI Taxonomy" id="1804988"/>
    <lineage>
        <taxon>Bacteria</taxon>
        <taxon>Bacillati</taxon>
        <taxon>Actinomycetota</taxon>
        <taxon>Actinomycetes</taxon>
        <taxon>Micrococcales</taxon>
        <taxon>Micrococcaceae</taxon>
        <taxon>Nesterenkonia</taxon>
    </lineage>
</organism>
<evidence type="ECO:0000256" key="3">
    <source>
        <dbReference type="ARBA" id="ARBA00022630"/>
    </source>
</evidence>
<dbReference type="Pfam" id="PF16901">
    <property type="entry name" value="DAO_C"/>
    <property type="match status" value="1"/>
</dbReference>
<comment type="similarity">
    <text evidence="2">Belongs to the FAD-dependent glycerol-3-phosphate dehydrogenase family.</text>
</comment>
<gene>
    <name evidence="8" type="ORF">FEF27_02220</name>
</gene>
<dbReference type="SUPFAM" id="SSF51905">
    <property type="entry name" value="FAD/NAD(P)-binding domain"/>
    <property type="match status" value="1"/>
</dbReference>
<evidence type="ECO:0000259" key="6">
    <source>
        <dbReference type="Pfam" id="PF01266"/>
    </source>
</evidence>
<evidence type="ECO:0000256" key="5">
    <source>
        <dbReference type="ARBA" id="ARBA00023002"/>
    </source>
</evidence>
<evidence type="ECO:0000313" key="8">
    <source>
        <dbReference type="EMBL" id="TLP79432.1"/>
    </source>
</evidence>
<keyword evidence="4" id="KW-0274">FAD</keyword>
<dbReference type="RefSeq" id="WP_138169193.1">
    <property type="nucleotide sequence ID" value="NZ_VAWA01000002.1"/>
</dbReference>
<dbReference type="AlphaFoldDB" id="A0A5R9AKU5"/>
<dbReference type="Gene3D" id="3.30.9.10">
    <property type="entry name" value="D-Amino Acid Oxidase, subunit A, domain 2"/>
    <property type="match status" value="1"/>
</dbReference>
<evidence type="ECO:0000256" key="4">
    <source>
        <dbReference type="ARBA" id="ARBA00022827"/>
    </source>
</evidence>
<dbReference type="Gene3D" id="3.50.50.60">
    <property type="entry name" value="FAD/NAD(P)-binding domain"/>
    <property type="match status" value="1"/>
</dbReference>
<feature type="domain" description="Alpha-glycerophosphate oxidase C-terminal" evidence="7">
    <location>
        <begin position="427"/>
        <end position="551"/>
    </location>
</feature>
<dbReference type="InterPro" id="IPR006076">
    <property type="entry name" value="FAD-dep_OxRdtase"/>
</dbReference>
<feature type="domain" description="FAD dependent oxidoreductase" evidence="6">
    <location>
        <begin position="30"/>
        <end position="376"/>
    </location>
</feature>
<proteinExistence type="inferred from homology"/>
<name>A0A5R9AKU5_9MICC</name>
<comment type="cofactor">
    <cofactor evidence="1">
        <name>FAD</name>
        <dbReference type="ChEBI" id="CHEBI:57692"/>
    </cofactor>
</comment>
<dbReference type="PANTHER" id="PTHR11985">
    <property type="entry name" value="GLYCEROL-3-PHOSPHATE DEHYDROGENASE"/>
    <property type="match status" value="1"/>
</dbReference>
<dbReference type="InterPro" id="IPR036188">
    <property type="entry name" value="FAD/NAD-bd_sf"/>
</dbReference>
<dbReference type="InterPro" id="IPR031656">
    <property type="entry name" value="DAO_C"/>
</dbReference>
<dbReference type="GO" id="GO:0004368">
    <property type="term" value="F:glycerol-3-phosphate dehydrogenase (quinone) activity"/>
    <property type="evidence" value="ECO:0007669"/>
    <property type="project" value="InterPro"/>
</dbReference>
<dbReference type="InterPro" id="IPR000447">
    <property type="entry name" value="G3P_DH_FAD-dep"/>
</dbReference>
<dbReference type="OrthoDB" id="9766796at2"/>